<proteinExistence type="predicted"/>
<name>A0A8S5QZ32_9CAUD</name>
<organism evidence="1">
    <name type="scientific">Siphoviridae sp. ctg6Y13</name>
    <dbReference type="NCBI Taxonomy" id="2826419"/>
    <lineage>
        <taxon>Viruses</taxon>
        <taxon>Duplodnaviria</taxon>
        <taxon>Heunggongvirae</taxon>
        <taxon>Uroviricota</taxon>
        <taxon>Caudoviricetes</taxon>
    </lineage>
</organism>
<evidence type="ECO:0000313" key="1">
    <source>
        <dbReference type="EMBL" id="DAE24073.1"/>
    </source>
</evidence>
<accession>A0A8S5QZ32</accession>
<reference evidence="1" key="1">
    <citation type="journal article" date="2021" name="Proc. Natl. Acad. Sci. U.S.A.">
        <title>A Catalog of Tens of Thousands of Viruses from Human Metagenomes Reveals Hidden Associations with Chronic Diseases.</title>
        <authorList>
            <person name="Tisza M.J."/>
            <person name="Buck C.B."/>
        </authorList>
    </citation>
    <scope>NUCLEOTIDE SEQUENCE</scope>
    <source>
        <strain evidence="1">Ctg6Y13</strain>
    </source>
</reference>
<dbReference type="EMBL" id="BK015766">
    <property type="protein sequence ID" value="DAE24073.1"/>
    <property type="molecule type" value="Genomic_DNA"/>
</dbReference>
<sequence length="107" mass="12532">MVELTEIIDKVYEKIKAVSEVSLNEQKTKFIIESVIQDSVNYMNREDFPEELISPTAVYIYKYNFDKNRNIKSMKSGERQVEFVTGLNGDAEFRKSLNRFRKLGVVK</sequence>
<protein>
    <submittedName>
        <fullName evidence="1">Tail connector protein</fullName>
    </submittedName>
</protein>